<proteinExistence type="predicted"/>
<feature type="transmembrane region" description="Helical" evidence="5">
    <location>
        <begin position="303"/>
        <end position="325"/>
    </location>
</feature>
<dbReference type="InterPro" id="IPR019734">
    <property type="entry name" value="TPR_rpt"/>
</dbReference>
<reference evidence="7" key="1">
    <citation type="submission" date="2021-07" db="EMBL/GenBank/DDBJ databases">
        <title>Complete genome sequence of Crassaminicella sp. 143-21, isolated from a deep-sea hydrothermal vent.</title>
        <authorList>
            <person name="Li X."/>
        </authorList>
    </citation>
    <scope>NUCLEOTIDE SEQUENCE</scope>
    <source>
        <strain evidence="7">143-21</strain>
    </source>
</reference>
<keyword evidence="3 5" id="KW-1133">Transmembrane helix</keyword>
<dbReference type="PANTHER" id="PTHR37422:SF13">
    <property type="entry name" value="LIPOPOLYSACCHARIDE BIOSYNTHESIS PROTEIN PA4999-RELATED"/>
    <property type="match status" value="1"/>
</dbReference>
<keyword evidence="8" id="KW-1185">Reference proteome</keyword>
<feature type="transmembrane region" description="Helical" evidence="5">
    <location>
        <begin position="453"/>
        <end position="470"/>
    </location>
</feature>
<keyword evidence="7" id="KW-0436">Ligase</keyword>
<evidence type="ECO:0000313" key="7">
    <source>
        <dbReference type="EMBL" id="QXM06691.1"/>
    </source>
</evidence>
<feature type="transmembrane region" description="Helical" evidence="5">
    <location>
        <begin position="195"/>
        <end position="213"/>
    </location>
</feature>
<dbReference type="EMBL" id="CP078093">
    <property type="protein sequence ID" value="QXM06691.1"/>
    <property type="molecule type" value="Genomic_DNA"/>
</dbReference>
<name>A0ABX8RD49_9CLOT</name>
<protein>
    <submittedName>
        <fullName evidence="7">O-antigen ligase family protein</fullName>
    </submittedName>
</protein>
<evidence type="ECO:0000256" key="5">
    <source>
        <dbReference type="SAM" id="Phobius"/>
    </source>
</evidence>
<feature type="transmembrane region" description="Helical" evidence="5">
    <location>
        <begin position="417"/>
        <end position="441"/>
    </location>
</feature>
<gene>
    <name evidence="7" type="ORF">KVH43_02930</name>
</gene>
<dbReference type="InterPro" id="IPR007016">
    <property type="entry name" value="O-antigen_ligase-rel_domated"/>
</dbReference>
<sequence>MSTKVKGKRKLNMESYTKSSFLFVLFCIILFYPPFFRGSFFDYELLPTHIFSFILFSIWLGRKIKYQDYKILKSTIDVFAGLVVLLYLLSCFYGVNKRLAVGEFLKYSNYFFLYLMAKEFGKDLKGKEKILNVLLGSAFVVAMVGIGSAIGTWSYNGAYVGGRINSTLQYPNALAAYMGAIFFVSVGLSLRANKYTLKILYDIVSVTFIFTLILTYSRGMWLLIPLLVVIYIFLMKRDEKVIAFVNIGSNTCIGAIFSILFKKALAQPSSVKLWAIFIGMLIVTAILTFVFNKGERFIKKINYKAVYIFLAVLIIIVGFISAAVYQDLPNIGKEEAQISSITKGVLKVVPESIIWRFKEVDKIQDGNGRAVFYKDALKIVKDYPVFGTGGGGWQTLYQKYQSYIYWTTQAHNYFMQAWIEIGTIGLLCIALYILSIIRVFYISNKRENEDKTINTSVFLGITAFFIHSILDFDLTYASLSIILWVLVGILTATNDEEKLVQYNKKSILYVGLCFSILLAILTASLHQGQLNARKAVSAVNANDLKMAIEYFEKAATLDPLKPENKVDLANLYMIAAKQNKEYINKARENYEKAIKLGKYNPKILEKAANFYFITDQIDKGVELIEQITKIQPMRVENYKTKSKVYYKASEYFIKNGEKEKAKKYIDGLLNIEKEFEAVANRSQKPMKMTDETKKYIEDGKKLKEKL</sequence>
<feature type="transmembrane region" description="Helical" evidence="5">
    <location>
        <begin position="506"/>
        <end position="525"/>
    </location>
</feature>
<dbReference type="PANTHER" id="PTHR37422">
    <property type="entry name" value="TEICHURONIC ACID BIOSYNTHESIS PROTEIN TUAE"/>
    <property type="match status" value="1"/>
</dbReference>
<feature type="transmembrane region" description="Helical" evidence="5">
    <location>
        <begin position="241"/>
        <end position="261"/>
    </location>
</feature>
<feature type="transmembrane region" description="Helical" evidence="5">
    <location>
        <begin position="170"/>
        <end position="188"/>
    </location>
</feature>
<keyword evidence="4 5" id="KW-0472">Membrane</keyword>
<dbReference type="GO" id="GO:0016874">
    <property type="term" value="F:ligase activity"/>
    <property type="evidence" value="ECO:0007669"/>
    <property type="project" value="UniProtKB-KW"/>
</dbReference>
<feature type="transmembrane region" description="Helical" evidence="5">
    <location>
        <begin position="129"/>
        <end position="150"/>
    </location>
</feature>
<dbReference type="InterPro" id="IPR051533">
    <property type="entry name" value="WaaL-like"/>
</dbReference>
<evidence type="ECO:0000259" key="6">
    <source>
        <dbReference type="Pfam" id="PF04932"/>
    </source>
</evidence>
<feature type="transmembrane region" description="Helical" evidence="5">
    <location>
        <begin position="21"/>
        <end position="40"/>
    </location>
</feature>
<accession>A0ABX8RD49</accession>
<evidence type="ECO:0000256" key="4">
    <source>
        <dbReference type="ARBA" id="ARBA00023136"/>
    </source>
</evidence>
<evidence type="ECO:0000256" key="3">
    <source>
        <dbReference type="ARBA" id="ARBA00022989"/>
    </source>
</evidence>
<keyword evidence="2 5" id="KW-0812">Transmembrane</keyword>
<evidence type="ECO:0000256" key="1">
    <source>
        <dbReference type="ARBA" id="ARBA00004141"/>
    </source>
</evidence>
<dbReference type="Pfam" id="PF04932">
    <property type="entry name" value="Wzy_C"/>
    <property type="match status" value="1"/>
</dbReference>
<evidence type="ECO:0000313" key="8">
    <source>
        <dbReference type="Proteomes" id="UP000886818"/>
    </source>
</evidence>
<evidence type="ECO:0000256" key="2">
    <source>
        <dbReference type="ARBA" id="ARBA00022692"/>
    </source>
</evidence>
<feature type="transmembrane region" description="Helical" evidence="5">
    <location>
        <begin position="476"/>
        <end position="494"/>
    </location>
</feature>
<feature type="domain" description="O-antigen ligase-related" evidence="6">
    <location>
        <begin position="277"/>
        <end position="429"/>
    </location>
</feature>
<comment type="subcellular location">
    <subcellularLocation>
        <location evidence="1">Membrane</location>
        <topology evidence="1">Multi-pass membrane protein</topology>
    </subcellularLocation>
</comment>
<dbReference type="Pfam" id="PF13181">
    <property type="entry name" value="TPR_8"/>
    <property type="match status" value="1"/>
</dbReference>
<dbReference type="Proteomes" id="UP000886818">
    <property type="component" value="Chromosome"/>
</dbReference>
<dbReference type="RefSeq" id="WP_218283387.1">
    <property type="nucleotide sequence ID" value="NZ_CP078093.1"/>
</dbReference>
<feature type="transmembrane region" description="Helical" evidence="5">
    <location>
        <begin position="76"/>
        <end position="95"/>
    </location>
</feature>
<feature type="transmembrane region" description="Helical" evidence="5">
    <location>
        <begin position="219"/>
        <end position="234"/>
    </location>
</feature>
<feature type="transmembrane region" description="Helical" evidence="5">
    <location>
        <begin position="273"/>
        <end position="291"/>
    </location>
</feature>
<organism evidence="7 8">
    <name type="scientific">Crassaminicella indica</name>
    <dbReference type="NCBI Taxonomy" id="2855394"/>
    <lineage>
        <taxon>Bacteria</taxon>
        <taxon>Bacillati</taxon>
        <taxon>Bacillota</taxon>
        <taxon>Clostridia</taxon>
        <taxon>Eubacteriales</taxon>
        <taxon>Clostridiaceae</taxon>
        <taxon>Crassaminicella</taxon>
    </lineage>
</organism>